<keyword evidence="5 8" id="KW-0378">Hydrolase</keyword>
<comment type="similarity">
    <text evidence="2 8">Belongs to the metallo-dependent hydrolases superfamily. ATZ/TRZ family.</text>
</comment>
<evidence type="ECO:0000256" key="4">
    <source>
        <dbReference type="ARBA" id="ARBA00022723"/>
    </source>
</evidence>
<dbReference type="SUPFAM" id="SSF51338">
    <property type="entry name" value="Composite domain of metallo-dependent hydrolases"/>
    <property type="match status" value="2"/>
</dbReference>
<reference evidence="11" key="1">
    <citation type="submission" date="2021-03" db="EMBL/GenBank/DDBJ databases">
        <title>Leucobacter chromiisoli sp. nov., isolated from chromium-containing soil of chemical plant.</title>
        <authorList>
            <person name="Xu Z."/>
        </authorList>
    </citation>
    <scope>NUCLEOTIDE SEQUENCE</scope>
    <source>
        <strain evidence="11">K 70/01</strain>
    </source>
</reference>
<evidence type="ECO:0000259" key="10">
    <source>
        <dbReference type="Pfam" id="PF01979"/>
    </source>
</evidence>
<dbReference type="AlphaFoldDB" id="A0A939TNS3"/>
<keyword evidence="4 8" id="KW-0479">Metal-binding</keyword>
<dbReference type="NCBIfam" id="TIGR02967">
    <property type="entry name" value="guan_deamin"/>
    <property type="match status" value="1"/>
</dbReference>
<dbReference type="GO" id="GO:0008892">
    <property type="term" value="F:guanine deaminase activity"/>
    <property type="evidence" value="ECO:0007669"/>
    <property type="project" value="UniProtKB-UniRule"/>
</dbReference>
<keyword evidence="12" id="KW-1185">Reference proteome</keyword>
<feature type="region of interest" description="Disordered" evidence="9">
    <location>
        <begin position="430"/>
        <end position="456"/>
    </location>
</feature>
<dbReference type="InterPro" id="IPR032466">
    <property type="entry name" value="Metal_Hydrolase"/>
</dbReference>
<name>A0A939TNS3_9MICO</name>
<dbReference type="SUPFAM" id="SSF51556">
    <property type="entry name" value="Metallo-dependent hydrolases"/>
    <property type="match status" value="1"/>
</dbReference>
<sequence>MTIYRARVFDTPQNPFLGGRLRGDADCAIAVDTDGTIVFRGAPDEARRRLPDDDLVDLRDGLLLPGMVDTHVHFPQIRAIGYLGTPLLEWLDQCALPEEARLANTGYAREVASEFVTGLASSGTTTALVFGSHFATAVDALFTEADRVGLRVTSGLVTADRILPEPLLTTPDRAFAEGEALARAWHGTGRLRYAVTPRFSLSSSEALLQSDAALLAALGGAFFTSHINENLAEVAAVADLFPEARDYLDTYDRAGLLQPRAVLAHNVHPTDAELVRLAETGTAVAHCPTSNSTLASGFFPLRRHHAHGVRVALGSDVGAGTGFSLFKEGVQAYFMQQLAPEGGVALSAAHLLHLATSAGADALDLADQIGDLSVGKRFDAIWVRPAPGEPLDIGFRHASGDDDALAKLFALGTPADVATVWVDGRVVTRRDRESGRADRPRAGRADHPRPSRSMTP</sequence>
<dbReference type="RefSeq" id="WP_208240135.1">
    <property type="nucleotide sequence ID" value="NZ_BAAAQU010000002.1"/>
</dbReference>
<proteinExistence type="inferred from homology"/>
<dbReference type="NCBIfam" id="NF006679">
    <property type="entry name" value="PRK09228.1"/>
    <property type="match status" value="1"/>
</dbReference>
<dbReference type="GO" id="GO:0005829">
    <property type="term" value="C:cytosol"/>
    <property type="evidence" value="ECO:0007669"/>
    <property type="project" value="TreeGrafter"/>
</dbReference>
<protein>
    <recommendedName>
        <fullName evidence="3 7">Guanine deaminase</fullName>
        <shortName evidence="8">Guanase</shortName>
        <ecNumber evidence="3 7">3.5.4.3</ecNumber>
    </recommendedName>
    <alternativeName>
        <fullName evidence="8">Guanine aminohydrolase</fullName>
    </alternativeName>
</protein>
<organism evidence="11 12">
    <name type="scientific">Leucobacter tardus</name>
    <dbReference type="NCBI Taxonomy" id="501483"/>
    <lineage>
        <taxon>Bacteria</taxon>
        <taxon>Bacillati</taxon>
        <taxon>Actinomycetota</taxon>
        <taxon>Actinomycetes</taxon>
        <taxon>Micrococcales</taxon>
        <taxon>Microbacteriaceae</taxon>
        <taxon>Leucobacter</taxon>
    </lineage>
</organism>
<dbReference type="Pfam" id="PF01979">
    <property type="entry name" value="Amidohydro_1"/>
    <property type="match status" value="1"/>
</dbReference>
<evidence type="ECO:0000313" key="11">
    <source>
        <dbReference type="EMBL" id="MBO2990838.1"/>
    </source>
</evidence>
<feature type="compositionally biased region" description="Basic and acidic residues" evidence="9">
    <location>
        <begin position="430"/>
        <end position="449"/>
    </location>
</feature>
<evidence type="ECO:0000313" key="12">
    <source>
        <dbReference type="Proteomes" id="UP000668403"/>
    </source>
</evidence>
<evidence type="ECO:0000256" key="6">
    <source>
        <dbReference type="ARBA" id="ARBA00022833"/>
    </source>
</evidence>
<comment type="pathway">
    <text evidence="1 8">Purine metabolism; guanine degradation; xanthine from guanine: step 1/1.</text>
</comment>
<dbReference type="InterPro" id="IPR014311">
    <property type="entry name" value="Guanine_deaminase"/>
</dbReference>
<dbReference type="Proteomes" id="UP000668403">
    <property type="component" value="Unassembled WGS sequence"/>
</dbReference>
<dbReference type="EC" id="3.5.4.3" evidence="3 7"/>
<comment type="caution">
    <text evidence="11">The sequence shown here is derived from an EMBL/GenBank/DDBJ whole genome shotgun (WGS) entry which is preliminary data.</text>
</comment>
<dbReference type="PANTHER" id="PTHR11271:SF6">
    <property type="entry name" value="GUANINE DEAMINASE"/>
    <property type="match status" value="1"/>
</dbReference>
<evidence type="ECO:0000256" key="5">
    <source>
        <dbReference type="ARBA" id="ARBA00022801"/>
    </source>
</evidence>
<dbReference type="Gene3D" id="2.30.40.10">
    <property type="entry name" value="Urease, subunit C, domain 1"/>
    <property type="match status" value="1"/>
</dbReference>
<evidence type="ECO:0000256" key="9">
    <source>
        <dbReference type="SAM" id="MobiDB-lite"/>
    </source>
</evidence>
<dbReference type="InterPro" id="IPR051607">
    <property type="entry name" value="Metallo-dep_hydrolases"/>
</dbReference>
<evidence type="ECO:0000256" key="3">
    <source>
        <dbReference type="ARBA" id="ARBA00012781"/>
    </source>
</evidence>
<dbReference type="InterPro" id="IPR006680">
    <property type="entry name" value="Amidohydro-rel"/>
</dbReference>
<dbReference type="InterPro" id="IPR011059">
    <property type="entry name" value="Metal-dep_hydrolase_composite"/>
</dbReference>
<evidence type="ECO:0000256" key="7">
    <source>
        <dbReference type="NCBIfam" id="TIGR02967"/>
    </source>
</evidence>
<keyword evidence="6 8" id="KW-0862">Zinc</keyword>
<dbReference type="Gene3D" id="3.20.20.140">
    <property type="entry name" value="Metal-dependent hydrolases"/>
    <property type="match status" value="1"/>
</dbReference>
<comment type="cofactor">
    <cofactor evidence="8">
        <name>Zn(2+)</name>
        <dbReference type="ChEBI" id="CHEBI:29105"/>
    </cofactor>
    <text evidence="8">Binds 1 zinc ion per subunit.</text>
</comment>
<feature type="domain" description="Amidohydrolase-related" evidence="10">
    <location>
        <begin position="63"/>
        <end position="427"/>
    </location>
</feature>
<dbReference type="GO" id="GO:0008270">
    <property type="term" value="F:zinc ion binding"/>
    <property type="evidence" value="ECO:0007669"/>
    <property type="project" value="UniProtKB-UniRule"/>
</dbReference>
<accession>A0A939TNS3</accession>
<comment type="function">
    <text evidence="8">Catalyzes the hydrolytic deamination of guanine, producing xanthine and ammonia.</text>
</comment>
<dbReference type="PANTHER" id="PTHR11271">
    <property type="entry name" value="GUANINE DEAMINASE"/>
    <property type="match status" value="1"/>
</dbReference>
<comment type="catalytic activity">
    <reaction evidence="8">
        <text>guanine + H2O + H(+) = xanthine + NH4(+)</text>
        <dbReference type="Rhea" id="RHEA:14665"/>
        <dbReference type="ChEBI" id="CHEBI:15377"/>
        <dbReference type="ChEBI" id="CHEBI:15378"/>
        <dbReference type="ChEBI" id="CHEBI:16235"/>
        <dbReference type="ChEBI" id="CHEBI:17712"/>
        <dbReference type="ChEBI" id="CHEBI:28938"/>
        <dbReference type="EC" id="3.5.4.3"/>
    </reaction>
</comment>
<dbReference type="GO" id="GO:0006147">
    <property type="term" value="P:guanine catabolic process"/>
    <property type="evidence" value="ECO:0007669"/>
    <property type="project" value="UniProtKB-UniRule"/>
</dbReference>
<dbReference type="EMBL" id="JAGFBF010000005">
    <property type="protein sequence ID" value="MBO2990838.1"/>
    <property type="molecule type" value="Genomic_DNA"/>
</dbReference>
<evidence type="ECO:0000256" key="1">
    <source>
        <dbReference type="ARBA" id="ARBA00004984"/>
    </source>
</evidence>
<evidence type="ECO:0000256" key="2">
    <source>
        <dbReference type="ARBA" id="ARBA00006745"/>
    </source>
</evidence>
<gene>
    <name evidence="11" type="primary">guaD</name>
    <name evidence="11" type="ORF">J4H85_12610</name>
</gene>
<evidence type="ECO:0000256" key="8">
    <source>
        <dbReference type="RuleBase" id="RU366009"/>
    </source>
</evidence>